<dbReference type="HOGENOM" id="CLU_032496_0_0_1"/>
<sequence>MPLHLLVPSMVRVNVASSSQSVSTIPHPLHALLDQLLLSVRSSSNKYHIELPQILSDGGGAGEIEENMMWFALNYEKADGDEDRTRINRATHAEGPWVDEAWRKRWLERMERREIQIQILLHLLKISLPGPCSPGPELTSGSPSKKRRHHKREPRVAVTTAEERLESFMDKLSTWQLLGSMSTIVPDHSTLRTSVKEDRDWMQVFCEELVETQFKSKLPELCALFRTKIFPNSPSPMLVDNDPVPKSKAPQKHSKLSAASNSSRYASPVLSTASTTHKHATEHSASSSFPRSRSRSLSVSLAQDADTRRASSVGAGVVTKRRVLNREVSMSRVFKEKPVKKVDGGRTKLISTEPKSQSQTDQGVTLVMATPIKGQRRAPLQSADLPPSTKISRSSTPSGVTSDIEEEDWSLPSSPDVLLLGGGGKAKDETLGKRPFGIAGGSHILAGDTPVKKRGGRP</sequence>
<organism evidence="3 4">
    <name type="scientific">Piloderma croceum (strain F 1598)</name>
    <dbReference type="NCBI Taxonomy" id="765440"/>
    <lineage>
        <taxon>Eukaryota</taxon>
        <taxon>Fungi</taxon>
        <taxon>Dikarya</taxon>
        <taxon>Basidiomycota</taxon>
        <taxon>Agaricomycotina</taxon>
        <taxon>Agaricomycetes</taxon>
        <taxon>Agaricomycetidae</taxon>
        <taxon>Atheliales</taxon>
        <taxon>Atheliaceae</taxon>
        <taxon>Piloderma</taxon>
    </lineage>
</organism>
<dbReference type="STRING" id="765440.A0A0C3G9U0"/>
<dbReference type="Gene3D" id="1.20.58.2130">
    <property type="match status" value="1"/>
</dbReference>
<dbReference type="OrthoDB" id="3003917at2759"/>
<reference evidence="4" key="2">
    <citation type="submission" date="2015-01" db="EMBL/GenBank/DDBJ databases">
        <title>Evolutionary Origins and Diversification of the Mycorrhizal Mutualists.</title>
        <authorList>
            <consortium name="DOE Joint Genome Institute"/>
            <consortium name="Mycorrhizal Genomics Consortium"/>
            <person name="Kohler A."/>
            <person name="Kuo A."/>
            <person name="Nagy L.G."/>
            <person name="Floudas D."/>
            <person name="Copeland A."/>
            <person name="Barry K.W."/>
            <person name="Cichocki N."/>
            <person name="Veneault-Fourrey C."/>
            <person name="LaButti K."/>
            <person name="Lindquist E.A."/>
            <person name="Lipzen A."/>
            <person name="Lundell T."/>
            <person name="Morin E."/>
            <person name="Murat C."/>
            <person name="Riley R."/>
            <person name="Ohm R."/>
            <person name="Sun H."/>
            <person name="Tunlid A."/>
            <person name="Henrissat B."/>
            <person name="Grigoriev I.V."/>
            <person name="Hibbett D.S."/>
            <person name="Martin F."/>
        </authorList>
    </citation>
    <scope>NUCLEOTIDE SEQUENCE [LARGE SCALE GENOMIC DNA]</scope>
    <source>
        <strain evidence="4">F 1598</strain>
    </source>
</reference>
<dbReference type="EMBL" id="KN832979">
    <property type="protein sequence ID" value="KIM87391.1"/>
    <property type="molecule type" value="Genomic_DNA"/>
</dbReference>
<feature type="region of interest" description="Disordered" evidence="1">
    <location>
        <begin position="339"/>
        <end position="458"/>
    </location>
</feature>
<accession>A0A0C3G9U0</accession>
<feature type="compositionally biased region" description="Polar residues" evidence="1">
    <location>
        <begin position="257"/>
        <end position="275"/>
    </location>
</feature>
<protein>
    <recommendedName>
        <fullName evidence="2">DNA replication regulator Sld3 C-terminal domain-containing protein</fullName>
    </recommendedName>
</protein>
<evidence type="ECO:0000256" key="1">
    <source>
        <dbReference type="SAM" id="MobiDB-lite"/>
    </source>
</evidence>
<dbReference type="AlphaFoldDB" id="A0A0C3G9U0"/>
<feature type="region of interest" description="Disordered" evidence="1">
    <location>
        <begin position="234"/>
        <end position="313"/>
    </location>
</feature>
<evidence type="ECO:0000313" key="3">
    <source>
        <dbReference type="EMBL" id="KIM87391.1"/>
    </source>
</evidence>
<feature type="compositionally biased region" description="Polar residues" evidence="1">
    <location>
        <begin position="389"/>
        <end position="401"/>
    </location>
</feature>
<feature type="region of interest" description="Disordered" evidence="1">
    <location>
        <begin position="132"/>
        <end position="155"/>
    </location>
</feature>
<dbReference type="Pfam" id="PF08639">
    <property type="entry name" value="Sld3_STD"/>
    <property type="match status" value="1"/>
</dbReference>
<evidence type="ECO:0000313" key="4">
    <source>
        <dbReference type="Proteomes" id="UP000054166"/>
    </source>
</evidence>
<dbReference type="InParanoid" id="A0A0C3G9U0"/>
<name>A0A0C3G9U0_PILCF</name>
<proteinExistence type="predicted"/>
<keyword evidence="4" id="KW-1185">Reference proteome</keyword>
<evidence type="ECO:0000259" key="2">
    <source>
        <dbReference type="Pfam" id="PF08639"/>
    </source>
</evidence>
<feature type="domain" description="DNA replication regulator Sld3 C-terminal" evidence="2">
    <location>
        <begin position="100"/>
        <end position="339"/>
    </location>
</feature>
<dbReference type="InterPro" id="IPR013948">
    <property type="entry name" value="DNA_replication_reg_Sld3_C"/>
</dbReference>
<gene>
    <name evidence="3" type="ORF">PILCRDRAFT_95724</name>
</gene>
<feature type="compositionally biased region" description="Low complexity" evidence="1">
    <location>
        <begin position="284"/>
        <end position="300"/>
    </location>
</feature>
<feature type="compositionally biased region" description="Polar residues" evidence="1">
    <location>
        <begin position="349"/>
        <end position="363"/>
    </location>
</feature>
<feature type="compositionally biased region" description="Basic residues" evidence="1">
    <location>
        <begin position="144"/>
        <end position="153"/>
    </location>
</feature>
<dbReference type="Proteomes" id="UP000054166">
    <property type="component" value="Unassembled WGS sequence"/>
</dbReference>
<reference evidence="3 4" key="1">
    <citation type="submission" date="2014-04" db="EMBL/GenBank/DDBJ databases">
        <authorList>
            <consortium name="DOE Joint Genome Institute"/>
            <person name="Kuo A."/>
            <person name="Tarkka M."/>
            <person name="Buscot F."/>
            <person name="Kohler A."/>
            <person name="Nagy L.G."/>
            <person name="Floudas D."/>
            <person name="Copeland A."/>
            <person name="Barry K.W."/>
            <person name="Cichocki N."/>
            <person name="Veneault-Fourrey C."/>
            <person name="LaButti K."/>
            <person name="Lindquist E.A."/>
            <person name="Lipzen A."/>
            <person name="Lundell T."/>
            <person name="Morin E."/>
            <person name="Murat C."/>
            <person name="Sun H."/>
            <person name="Tunlid A."/>
            <person name="Henrissat B."/>
            <person name="Grigoriev I.V."/>
            <person name="Hibbett D.S."/>
            <person name="Martin F."/>
            <person name="Nordberg H.P."/>
            <person name="Cantor M.N."/>
            <person name="Hua S.X."/>
        </authorList>
    </citation>
    <scope>NUCLEOTIDE SEQUENCE [LARGE SCALE GENOMIC DNA]</scope>
    <source>
        <strain evidence="3 4">F 1598</strain>
    </source>
</reference>